<evidence type="ECO:0000313" key="3">
    <source>
        <dbReference type="EMBL" id="WNZ22724.1"/>
    </source>
</evidence>
<dbReference type="RefSeq" id="WP_316434249.1">
    <property type="nucleotide sequence ID" value="NZ_CP053586.1"/>
</dbReference>
<keyword evidence="1" id="KW-0479">Metal-binding</keyword>
<dbReference type="InterPro" id="IPR007527">
    <property type="entry name" value="Znf_SWIM"/>
</dbReference>
<accession>A0AA97AFT5</accession>
<keyword evidence="1" id="KW-0862">Zinc</keyword>
<gene>
    <name evidence="3" type="ORF">HJG54_07545</name>
</gene>
<protein>
    <recommendedName>
        <fullName evidence="2">SWIM-type domain-containing protein</fullName>
    </recommendedName>
</protein>
<dbReference type="PROSITE" id="PS50966">
    <property type="entry name" value="ZF_SWIM"/>
    <property type="match status" value="1"/>
</dbReference>
<feature type="domain" description="SWIM-type" evidence="2">
    <location>
        <begin position="89"/>
        <end position="128"/>
    </location>
</feature>
<reference evidence="3" key="1">
    <citation type="submission" date="2020-05" db="EMBL/GenBank/DDBJ databases">
        <authorList>
            <person name="Zhu T."/>
            <person name="Keshari N."/>
            <person name="Lu X."/>
        </authorList>
    </citation>
    <scope>NUCLEOTIDE SEQUENCE</scope>
    <source>
        <strain evidence="3">NK1-12</strain>
    </source>
</reference>
<proteinExistence type="predicted"/>
<dbReference type="GO" id="GO:0008270">
    <property type="term" value="F:zinc ion binding"/>
    <property type="evidence" value="ECO:0007669"/>
    <property type="project" value="UniProtKB-KW"/>
</dbReference>
<dbReference type="EMBL" id="CP053586">
    <property type="protein sequence ID" value="WNZ22724.1"/>
    <property type="molecule type" value="Genomic_DNA"/>
</dbReference>
<name>A0AA97AFT5_9CYAN</name>
<evidence type="ECO:0000259" key="2">
    <source>
        <dbReference type="PROSITE" id="PS50966"/>
    </source>
</evidence>
<sequence>MVTSLNLVYSAAAVRRMLATTFPVVRIEKWWKVCLVVFKGRRACFMSRQAFLKHFVEWRKAQARALQVTQQLQAPNKFTVRNETKNYSYIVQATPSGLFCECEDYHNQLQFLSKGCCKHGYSVLSYLGFSSLQHYLAALGSGGYLRSQTG</sequence>
<dbReference type="AlphaFoldDB" id="A0AA97AFT5"/>
<organism evidence="3">
    <name type="scientific">Leptolyngbya sp. NK1-12</name>
    <dbReference type="NCBI Taxonomy" id="2547451"/>
    <lineage>
        <taxon>Bacteria</taxon>
        <taxon>Bacillati</taxon>
        <taxon>Cyanobacteriota</taxon>
        <taxon>Cyanophyceae</taxon>
        <taxon>Leptolyngbyales</taxon>
        <taxon>Leptolyngbyaceae</taxon>
        <taxon>Leptolyngbya group</taxon>
        <taxon>Leptolyngbya</taxon>
    </lineage>
</organism>
<evidence type="ECO:0000256" key="1">
    <source>
        <dbReference type="PROSITE-ProRule" id="PRU00325"/>
    </source>
</evidence>
<keyword evidence="1" id="KW-0863">Zinc-finger</keyword>